<name>A0ABQ9E2T3_TEGGR</name>
<feature type="region of interest" description="Disordered" evidence="1">
    <location>
        <begin position="453"/>
        <end position="475"/>
    </location>
</feature>
<gene>
    <name evidence="2" type="ORF">KUTeg_023808</name>
</gene>
<feature type="region of interest" description="Disordered" evidence="1">
    <location>
        <begin position="42"/>
        <end position="64"/>
    </location>
</feature>
<sequence length="611" mass="69638">MNPYGKIFRCNGSFHPKSEEPSYKRTTPVERKRPTLLRLDSTGEISSDDHRPTMTGENGQRKFSSSCNRMDNLMNSTIFSWSKLSSQKQLISGTNSANNIEIINNMAKNMNSISTESVSHPIKHTTGETSCNSVLLQQTYPYHCANTFRNKMKGALGMNSAVHGHFSPMLNRNFPKNSDFGRNTDNRLPYTNHGNNTYRHWKKEWHRNSNCQHPHRHNDHFKDKQEGILSEKYREKAEPSNKGVPNSEAKETMSTYEVKLNSINMLKNILLQNELLNSTKSKVCDIKSQENISSRLPSPTGKCKETSEPVCDETNDDVKQDCEKANMEITDWFSMGRSDSVDLTSNDYFSKFKTMSDFDNNGAILEKLQCEKLDTDCKNSENSCVMDIEKCDLYNSGDVKQADNIEISNEHNKLEEDKMDNVCNEKKENSNSENKDYSFVLFVRNNNKKCRPSVKKRRRSKARMSDCENSKEQRTRHVSVNIQNAKDGHEKEPDISECNSKASSSNAVAFILGFDPNVSDNKSTRSHSFVVSFSDSEDTDSDFGSDDDGESFSDENFEDFQFASPLNLNVICSVNKPEKPENSKLKALNMAWKINIQVKDCKPKPNRKRTL</sequence>
<reference evidence="2 3" key="1">
    <citation type="submission" date="2022-12" db="EMBL/GenBank/DDBJ databases">
        <title>Chromosome-level genome of Tegillarca granosa.</title>
        <authorList>
            <person name="Kim J."/>
        </authorList>
    </citation>
    <scope>NUCLEOTIDE SEQUENCE [LARGE SCALE GENOMIC DNA]</scope>
    <source>
        <strain evidence="2">Teg-2019</strain>
        <tissue evidence="2">Adductor muscle</tissue>
    </source>
</reference>
<feature type="region of interest" description="Disordered" evidence="1">
    <location>
        <begin position="13"/>
        <end position="32"/>
    </location>
</feature>
<accession>A0ABQ9E2T3</accession>
<organism evidence="2 3">
    <name type="scientific">Tegillarca granosa</name>
    <name type="common">Malaysian cockle</name>
    <name type="synonym">Anadara granosa</name>
    <dbReference type="NCBI Taxonomy" id="220873"/>
    <lineage>
        <taxon>Eukaryota</taxon>
        <taxon>Metazoa</taxon>
        <taxon>Spiralia</taxon>
        <taxon>Lophotrochozoa</taxon>
        <taxon>Mollusca</taxon>
        <taxon>Bivalvia</taxon>
        <taxon>Autobranchia</taxon>
        <taxon>Pteriomorphia</taxon>
        <taxon>Arcoida</taxon>
        <taxon>Arcoidea</taxon>
        <taxon>Arcidae</taxon>
        <taxon>Tegillarca</taxon>
    </lineage>
</organism>
<feature type="compositionally biased region" description="Basic and acidic residues" evidence="1">
    <location>
        <begin position="16"/>
        <end position="32"/>
    </location>
</feature>
<evidence type="ECO:0000256" key="1">
    <source>
        <dbReference type="SAM" id="MobiDB-lite"/>
    </source>
</evidence>
<feature type="compositionally biased region" description="Basic residues" evidence="1">
    <location>
        <begin position="453"/>
        <end position="462"/>
    </location>
</feature>
<dbReference type="Proteomes" id="UP001217089">
    <property type="component" value="Unassembled WGS sequence"/>
</dbReference>
<feature type="compositionally biased region" description="Basic and acidic residues" evidence="1">
    <location>
        <begin position="463"/>
        <end position="475"/>
    </location>
</feature>
<evidence type="ECO:0000313" key="3">
    <source>
        <dbReference type="Proteomes" id="UP001217089"/>
    </source>
</evidence>
<dbReference type="EMBL" id="JARBDR010000921">
    <property type="protein sequence ID" value="KAJ8299748.1"/>
    <property type="molecule type" value="Genomic_DNA"/>
</dbReference>
<feature type="compositionally biased region" description="Polar residues" evidence="1">
    <location>
        <begin position="55"/>
        <end position="64"/>
    </location>
</feature>
<proteinExistence type="predicted"/>
<evidence type="ECO:0000313" key="2">
    <source>
        <dbReference type="EMBL" id="KAJ8299748.1"/>
    </source>
</evidence>
<protein>
    <submittedName>
        <fullName evidence="2">Uncharacterized protein</fullName>
    </submittedName>
</protein>
<keyword evidence="3" id="KW-1185">Reference proteome</keyword>
<comment type="caution">
    <text evidence="2">The sequence shown here is derived from an EMBL/GenBank/DDBJ whole genome shotgun (WGS) entry which is preliminary data.</text>
</comment>